<protein>
    <submittedName>
        <fullName evidence="1">Uncharacterized protein</fullName>
    </submittedName>
</protein>
<organism evidence="1 2">
    <name type="scientific">Enterobacter hormaechei</name>
    <dbReference type="NCBI Taxonomy" id="158836"/>
    <lineage>
        <taxon>Bacteria</taxon>
        <taxon>Pseudomonadati</taxon>
        <taxon>Pseudomonadota</taxon>
        <taxon>Gammaproteobacteria</taxon>
        <taxon>Enterobacterales</taxon>
        <taxon>Enterobacteriaceae</taxon>
        <taxon>Enterobacter</taxon>
        <taxon>Enterobacter cloacae complex</taxon>
    </lineage>
</organism>
<comment type="caution">
    <text evidence="1">The sequence shown here is derived from an EMBL/GenBank/DDBJ whole genome shotgun (WGS) entry which is preliminary data.</text>
</comment>
<gene>
    <name evidence="1" type="ORF">SAMEA2273187_02373</name>
</gene>
<name>A0ABD7KWK4_9ENTR</name>
<evidence type="ECO:0000313" key="1">
    <source>
        <dbReference type="EMBL" id="SAE34425.1"/>
    </source>
</evidence>
<dbReference type="Proteomes" id="UP000077295">
    <property type="component" value="Unassembled WGS sequence"/>
</dbReference>
<proteinExistence type="predicted"/>
<accession>A0ABD7KWK4</accession>
<dbReference type="AlphaFoldDB" id="A0ABD7KWK4"/>
<dbReference type="EMBL" id="FKEV01000007">
    <property type="protein sequence ID" value="SAE34425.1"/>
    <property type="molecule type" value="Genomic_DNA"/>
</dbReference>
<evidence type="ECO:0000313" key="2">
    <source>
        <dbReference type="Proteomes" id="UP000077295"/>
    </source>
</evidence>
<sequence length="36" mass="4348">MLYRPVLIFTLSLWERVGVRASDRTLQKNYTCPTYR</sequence>
<reference evidence="1 2" key="1">
    <citation type="submission" date="2016-03" db="EMBL/GenBank/DDBJ databases">
        <authorList>
            <consortium name="Pathogen Informatics"/>
        </authorList>
    </citation>
    <scope>NUCLEOTIDE SEQUENCE [LARGE SCALE GENOMIC DNA]</scope>
    <source>
        <strain evidence="2">e552</strain>
    </source>
</reference>